<accession>A0AC34R7N6</accession>
<reference evidence="2" key="1">
    <citation type="submission" date="2022-11" db="UniProtKB">
        <authorList>
            <consortium name="WormBaseParasite"/>
        </authorList>
    </citation>
    <scope>IDENTIFICATION</scope>
</reference>
<dbReference type="Proteomes" id="UP000887576">
    <property type="component" value="Unplaced"/>
</dbReference>
<evidence type="ECO:0000313" key="2">
    <source>
        <dbReference type="WBParaSite" id="JU765_v2.g4332.t1"/>
    </source>
</evidence>
<protein>
    <submittedName>
        <fullName evidence="2">Uncharacterized protein</fullName>
    </submittedName>
</protein>
<proteinExistence type="predicted"/>
<organism evidence="1 2">
    <name type="scientific">Panagrolaimus sp. JU765</name>
    <dbReference type="NCBI Taxonomy" id="591449"/>
    <lineage>
        <taxon>Eukaryota</taxon>
        <taxon>Metazoa</taxon>
        <taxon>Ecdysozoa</taxon>
        <taxon>Nematoda</taxon>
        <taxon>Chromadorea</taxon>
        <taxon>Rhabditida</taxon>
        <taxon>Tylenchina</taxon>
        <taxon>Panagrolaimomorpha</taxon>
        <taxon>Panagrolaimoidea</taxon>
        <taxon>Panagrolaimidae</taxon>
        <taxon>Panagrolaimus</taxon>
    </lineage>
</organism>
<dbReference type="WBParaSite" id="JU765_v2.g4332.t1">
    <property type="protein sequence ID" value="JU765_v2.g4332.t1"/>
    <property type="gene ID" value="JU765_v2.g4332"/>
</dbReference>
<sequence>MGQSGQPEQPTEEIALGMKNIGPIPPGAVYTVPALPLTVPASRNALITQVVGVGQEGTNRNRRVFGDVSTKHSPVEVQKQKDRQHAVSPKIEAMTSMIVGFGLVVPV</sequence>
<evidence type="ECO:0000313" key="1">
    <source>
        <dbReference type="Proteomes" id="UP000887576"/>
    </source>
</evidence>
<name>A0AC34R7N6_9BILA</name>